<organism evidence="1 2">
    <name type="scientific">Novosphingobium album</name>
    <name type="common">ex Liu et al. 2023</name>
    <dbReference type="NCBI Taxonomy" id="3031130"/>
    <lineage>
        <taxon>Bacteria</taxon>
        <taxon>Pseudomonadati</taxon>
        <taxon>Pseudomonadota</taxon>
        <taxon>Alphaproteobacteria</taxon>
        <taxon>Sphingomonadales</taxon>
        <taxon>Sphingomonadaceae</taxon>
        <taxon>Novosphingobium</taxon>
    </lineage>
</organism>
<reference evidence="1 2" key="1">
    <citation type="submission" date="2023-03" db="EMBL/GenBank/DDBJ databases">
        <title>NovoSphingobium album sp. nov. isolated from polycyclic aromatic hydrocarbons- and heavy-metal polluted soil.</title>
        <authorList>
            <person name="Liu Z."/>
            <person name="Wang K."/>
        </authorList>
    </citation>
    <scope>NUCLEOTIDE SEQUENCE [LARGE SCALE GENOMIC DNA]</scope>
    <source>
        <strain evidence="1 2">H3SJ31-1</strain>
    </source>
</reference>
<dbReference type="EMBL" id="JARESE010000048">
    <property type="protein sequence ID" value="MDE8652875.1"/>
    <property type="molecule type" value="Genomic_DNA"/>
</dbReference>
<dbReference type="CDD" id="cd04886">
    <property type="entry name" value="ACT_ThrD-II-like"/>
    <property type="match status" value="1"/>
</dbReference>
<name>A0ABT5WS98_9SPHN</name>
<protein>
    <recommendedName>
        <fullName evidence="3">ACT domain-containing protein</fullName>
    </recommendedName>
</protein>
<proteinExistence type="predicted"/>
<dbReference type="Proteomes" id="UP001216253">
    <property type="component" value="Unassembled WGS sequence"/>
</dbReference>
<accession>A0ABT5WS98</accession>
<feature type="non-terminal residue" evidence="1">
    <location>
        <position position="1"/>
    </location>
</feature>
<evidence type="ECO:0000313" key="1">
    <source>
        <dbReference type="EMBL" id="MDE8652875.1"/>
    </source>
</evidence>
<keyword evidence="2" id="KW-1185">Reference proteome</keyword>
<sequence length="83" mass="8482">GAATYRPSKLTPTGLRNRRATGVIGEAGANIVDVAHDRLSLALNPKGAAIDLVVEVQDVGHGGAVLGALERAGFRPVPRASKS</sequence>
<evidence type="ECO:0000313" key="2">
    <source>
        <dbReference type="Proteomes" id="UP001216253"/>
    </source>
</evidence>
<evidence type="ECO:0008006" key="3">
    <source>
        <dbReference type="Google" id="ProtNLM"/>
    </source>
</evidence>
<comment type="caution">
    <text evidence="1">The sequence shown here is derived from an EMBL/GenBank/DDBJ whole genome shotgun (WGS) entry which is preliminary data.</text>
</comment>
<dbReference type="InterPro" id="IPR044561">
    <property type="entry name" value="ACT_ThrD-II-like"/>
</dbReference>
<gene>
    <name evidence="1" type="ORF">PYV00_14300</name>
</gene>